<feature type="domain" description="Tautomerase cis-CaaD-like" evidence="1">
    <location>
        <begin position="1"/>
        <end position="135"/>
    </location>
</feature>
<keyword evidence="3" id="KW-1185">Reference proteome</keyword>
<sequence length="140" mass="15823">MPLWSIHHSPGLYTAEDKRNFANDVTGIYTRIGLPPFYVVVAFHEVDPENLFVGGESTDAAVRVVIEHIARHTEAPEDRRRIGDTITRVVAPYTTDRGLHTEFHVDETPRDLWMINGMWPPPAGSDGEKLWAEENATVPY</sequence>
<dbReference type="EMBL" id="JBHSIV010000027">
    <property type="protein sequence ID" value="MFC5064799.1"/>
    <property type="molecule type" value="Genomic_DNA"/>
</dbReference>
<reference evidence="3" key="1">
    <citation type="journal article" date="2019" name="Int. J. Syst. Evol. Microbiol.">
        <title>The Global Catalogue of Microorganisms (GCM) 10K type strain sequencing project: providing services to taxonomists for standard genome sequencing and annotation.</title>
        <authorList>
            <consortium name="The Broad Institute Genomics Platform"/>
            <consortium name="The Broad Institute Genome Sequencing Center for Infectious Disease"/>
            <person name="Wu L."/>
            <person name="Ma J."/>
        </authorList>
    </citation>
    <scope>NUCLEOTIDE SEQUENCE [LARGE SCALE GENOMIC DNA]</scope>
    <source>
        <strain evidence="3">CGMCC 4.7093</strain>
    </source>
</reference>
<dbReference type="SUPFAM" id="SSF55331">
    <property type="entry name" value="Tautomerase/MIF"/>
    <property type="match status" value="1"/>
</dbReference>
<evidence type="ECO:0000313" key="2">
    <source>
        <dbReference type="EMBL" id="MFC5064799.1"/>
    </source>
</evidence>
<dbReference type="Proteomes" id="UP001595947">
    <property type="component" value="Unassembled WGS sequence"/>
</dbReference>
<protein>
    <submittedName>
        <fullName evidence="2">Tautomerase family protein</fullName>
    </submittedName>
</protein>
<proteinExistence type="predicted"/>
<dbReference type="RefSeq" id="WP_378038143.1">
    <property type="nucleotide sequence ID" value="NZ_JBHSIV010000027.1"/>
</dbReference>
<dbReference type="Pfam" id="PF14832">
    <property type="entry name" value="Tautomerase_3"/>
    <property type="match status" value="1"/>
</dbReference>
<comment type="caution">
    <text evidence="2">The sequence shown here is derived from an EMBL/GenBank/DDBJ whole genome shotgun (WGS) entry which is preliminary data.</text>
</comment>
<dbReference type="InterPro" id="IPR028116">
    <property type="entry name" value="Cis-CaaD-like"/>
</dbReference>
<gene>
    <name evidence="2" type="ORF">ACFPBZ_21425</name>
</gene>
<organism evidence="2 3">
    <name type="scientific">Actinomycetospora atypica</name>
    <dbReference type="NCBI Taxonomy" id="1290095"/>
    <lineage>
        <taxon>Bacteria</taxon>
        <taxon>Bacillati</taxon>
        <taxon>Actinomycetota</taxon>
        <taxon>Actinomycetes</taxon>
        <taxon>Pseudonocardiales</taxon>
        <taxon>Pseudonocardiaceae</taxon>
        <taxon>Actinomycetospora</taxon>
    </lineage>
</organism>
<evidence type="ECO:0000259" key="1">
    <source>
        <dbReference type="Pfam" id="PF14832"/>
    </source>
</evidence>
<dbReference type="InterPro" id="IPR014347">
    <property type="entry name" value="Tautomerase/MIF_sf"/>
</dbReference>
<accession>A0ABV9YU01</accession>
<dbReference type="Gene3D" id="3.30.429.10">
    <property type="entry name" value="Macrophage Migration Inhibitory Factor"/>
    <property type="match status" value="1"/>
</dbReference>
<name>A0ABV9YU01_9PSEU</name>
<evidence type="ECO:0000313" key="3">
    <source>
        <dbReference type="Proteomes" id="UP001595947"/>
    </source>
</evidence>